<reference evidence="2" key="1">
    <citation type="submission" date="2020-06" db="EMBL/GenBank/DDBJ databases">
        <authorList>
            <consortium name="Plant Systems Biology data submission"/>
        </authorList>
    </citation>
    <scope>NUCLEOTIDE SEQUENCE</scope>
    <source>
        <strain evidence="2">D6</strain>
    </source>
</reference>
<evidence type="ECO:0000313" key="2">
    <source>
        <dbReference type="EMBL" id="CAB9506462.1"/>
    </source>
</evidence>
<protein>
    <submittedName>
        <fullName evidence="2">Uncharacterized protein</fullName>
    </submittedName>
</protein>
<organism evidence="2 3">
    <name type="scientific">Seminavis robusta</name>
    <dbReference type="NCBI Taxonomy" id="568900"/>
    <lineage>
        <taxon>Eukaryota</taxon>
        <taxon>Sar</taxon>
        <taxon>Stramenopiles</taxon>
        <taxon>Ochrophyta</taxon>
        <taxon>Bacillariophyta</taxon>
        <taxon>Bacillariophyceae</taxon>
        <taxon>Bacillariophycidae</taxon>
        <taxon>Naviculales</taxon>
        <taxon>Naviculaceae</taxon>
        <taxon>Seminavis</taxon>
    </lineage>
</organism>
<keyword evidence="1" id="KW-0472">Membrane</keyword>
<proteinExistence type="predicted"/>
<name>A0A9N8DNY3_9STRA</name>
<accession>A0A9N8DNY3</accession>
<sequence length="103" mass="12095">MQKIAVMQPSEKERIFAITGNHSEVTGKFDKVFPSKVFLRFGIPLSFRLQILFVAAHMFLQLFLMMMIYVVAYMEGCPVNAFIWKDDHSRIVPRYLRDGQFLF</sequence>
<comment type="caution">
    <text evidence="2">The sequence shown here is derived from an EMBL/GenBank/DDBJ whole genome shotgun (WGS) entry which is preliminary data.</text>
</comment>
<evidence type="ECO:0000256" key="1">
    <source>
        <dbReference type="SAM" id="Phobius"/>
    </source>
</evidence>
<keyword evidence="1" id="KW-0812">Transmembrane</keyword>
<keyword evidence="3" id="KW-1185">Reference proteome</keyword>
<dbReference type="AlphaFoldDB" id="A0A9N8DNY3"/>
<dbReference type="Proteomes" id="UP001153069">
    <property type="component" value="Unassembled WGS sequence"/>
</dbReference>
<gene>
    <name evidence="2" type="ORF">SEMRO_267_G103541.1</name>
</gene>
<dbReference type="EMBL" id="CAICTM010000266">
    <property type="protein sequence ID" value="CAB9506462.1"/>
    <property type="molecule type" value="Genomic_DNA"/>
</dbReference>
<evidence type="ECO:0000313" key="3">
    <source>
        <dbReference type="Proteomes" id="UP001153069"/>
    </source>
</evidence>
<keyword evidence="1" id="KW-1133">Transmembrane helix</keyword>
<feature type="transmembrane region" description="Helical" evidence="1">
    <location>
        <begin position="49"/>
        <end position="72"/>
    </location>
</feature>